<evidence type="ECO:0000256" key="7">
    <source>
        <dbReference type="ARBA" id="ARBA00023136"/>
    </source>
</evidence>
<keyword evidence="6 9" id="KW-1133">Transmembrane helix</keyword>
<evidence type="ECO:0000256" key="1">
    <source>
        <dbReference type="ARBA" id="ARBA00004651"/>
    </source>
</evidence>
<dbReference type="KEGG" id="lsj:LSJ_0111"/>
<evidence type="ECO:0000256" key="6">
    <source>
        <dbReference type="ARBA" id="ARBA00022989"/>
    </source>
</evidence>
<reference evidence="11 14" key="2">
    <citation type="submission" date="2017-04" db="EMBL/GenBank/DDBJ databases">
        <title>Complete genome sequence of Lactobacillus salivarius ZLS006, a probiotic strain isolated from healthy piglet.</title>
        <authorList>
            <person name="Zhang D."/>
        </authorList>
    </citation>
    <scope>NUCLEOTIDE SEQUENCE [LARGE SCALE GENOMIC DNA]</scope>
    <source>
        <strain evidence="11 14">ZLS006</strain>
    </source>
</reference>
<evidence type="ECO:0000313" key="11">
    <source>
        <dbReference type="EMBL" id="ARU20036.1"/>
    </source>
</evidence>
<proteinExistence type="inferred from homology"/>
<evidence type="ECO:0000256" key="3">
    <source>
        <dbReference type="ARBA" id="ARBA00022448"/>
    </source>
</evidence>
<feature type="transmembrane region" description="Helical" evidence="9">
    <location>
        <begin position="6"/>
        <end position="32"/>
    </location>
</feature>
<feature type="transmembrane region" description="Helical" evidence="9">
    <location>
        <begin position="115"/>
        <end position="140"/>
    </location>
</feature>
<comment type="similarity">
    <text evidence="2 8">Belongs to the BioY family.</text>
</comment>
<reference evidence="12" key="3">
    <citation type="submission" date="2023-04" db="EMBL/GenBank/DDBJ databases">
        <title>Four porcine-derived lactic acid bacteria strains analyses and their evaluation as potential probiotics based on genomics.</title>
        <authorList>
            <person name="Niu D."/>
        </authorList>
    </citation>
    <scope>NUCLEOTIDE SEQUENCE</scope>
    <source>
        <strain evidence="12">ZSA5</strain>
    </source>
</reference>
<dbReference type="EMBL" id="CP020858">
    <property type="protein sequence ID" value="ARU20036.1"/>
    <property type="molecule type" value="Genomic_DNA"/>
</dbReference>
<feature type="transmembrane region" description="Helical" evidence="9">
    <location>
        <begin position="146"/>
        <end position="167"/>
    </location>
</feature>
<gene>
    <name evidence="11" type="ORF">B7R82_08855</name>
    <name evidence="10" type="ORF">LSJ_0111</name>
    <name evidence="12" type="ORF">QFE45_00535</name>
</gene>
<evidence type="ECO:0000313" key="12">
    <source>
        <dbReference type="EMBL" id="WII28670.1"/>
    </source>
</evidence>
<dbReference type="EMBL" id="CP007646">
    <property type="protein sequence ID" value="AIR09877.1"/>
    <property type="molecule type" value="Genomic_DNA"/>
</dbReference>
<reference evidence="10 13" key="1">
    <citation type="journal article" date="2014" name="BMC Genomics">
        <title>Unusual genome complexity in Lactobacillus salivarius JCM1046.</title>
        <authorList>
            <person name="Raftis E.J."/>
            <person name="Forde B.M."/>
            <person name="Claesson M.J."/>
            <person name="O'Toole P.W."/>
        </authorList>
    </citation>
    <scope>NUCLEOTIDE SEQUENCE [LARGE SCALE GENOMIC DNA]</scope>
    <source>
        <strain evidence="10 13">JCM1046</strain>
    </source>
</reference>
<dbReference type="InterPro" id="IPR003784">
    <property type="entry name" value="BioY"/>
</dbReference>
<evidence type="ECO:0000256" key="4">
    <source>
        <dbReference type="ARBA" id="ARBA00022475"/>
    </source>
</evidence>
<sequence length="178" mass="18996">MKTKNVALIAMMTAIIIVLGFVPPIPLGFIPVPLVLQNMGIMLAGAILGSKRGFLSVIIFLLLVAVGLPLMTGGRGGVAVFVGATAGYIYAYPFAAALIGYGLKKFSYSNFWLELLVVWVAGVLFIDVLGAVGLTAIAHMPFMKTLISNLVFIPGDTIKALVVVLIYRRLKKMNIVEA</sequence>
<evidence type="ECO:0000256" key="5">
    <source>
        <dbReference type="ARBA" id="ARBA00022692"/>
    </source>
</evidence>
<protein>
    <recommendedName>
        <fullName evidence="8">Biotin transporter</fullName>
    </recommendedName>
</protein>
<dbReference type="Proteomes" id="UP001231316">
    <property type="component" value="Chromosome"/>
</dbReference>
<evidence type="ECO:0000256" key="2">
    <source>
        <dbReference type="ARBA" id="ARBA00010692"/>
    </source>
</evidence>
<dbReference type="GO" id="GO:0005886">
    <property type="term" value="C:plasma membrane"/>
    <property type="evidence" value="ECO:0007669"/>
    <property type="project" value="UniProtKB-SubCell"/>
</dbReference>
<dbReference type="RefSeq" id="WP_034982302.1">
    <property type="nucleotide sequence ID" value="NZ_CP007646.1"/>
</dbReference>
<evidence type="ECO:0000256" key="9">
    <source>
        <dbReference type="SAM" id="Phobius"/>
    </source>
</evidence>
<dbReference type="Gene3D" id="1.10.1760.20">
    <property type="match status" value="1"/>
</dbReference>
<evidence type="ECO:0000313" key="10">
    <source>
        <dbReference type="EMBL" id="AIR09877.1"/>
    </source>
</evidence>
<dbReference type="AlphaFoldDB" id="A0A089RTD5"/>
<dbReference type="PANTHER" id="PTHR34295">
    <property type="entry name" value="BIOTIN TRANSPORTER BIOY"/>
    <property type="match status" value="1"/>
</dbReference>
<dbReference type="Pfam" id="PF02632">
    <property type="entry name" value="BioY"/>
    <property type="match status" value="1"/>
</dbReference>
<dbReference type="PANTHER" id="PTHR34295:SF4">
    <property type="entry name" value="BIOTIN TRANSPORTER BIOY-RELATED"/>
    <property type="match status" value="1"/>
</dbReference>
<dbReference type="Proteomes" id="UP000029488">
    <property type="component" value="Chromosome"/>
</dbReference>
<evidence type="ECO:0000313" key="13">
    <source>
        <dbReference type="Proteomes" id="UP000029488"/>
    </source>
</evidence>
<dbReference type="PIRSF" id="PIRSF016661">
    <property type="entry name" value="BioY"/>
    <property type="match status" value="1"/>
</dbReference>
<dbReference type="EMBL" id="CP123971">
    <property type="protein sequence ID" value="WII28670.1"/>
    <property type="molecule type" value="Genomic_DNA"/>
</dbReference>
<comment type="subcellular location">
    <subcellularLocation>
        <location evidence="1 8">Cell membrane</location>
        <topology evidence="1 8">Multi-pass membrane protein</topology>
    </subcellularLocation>
</comment>
<organism evidence="10 13">
    <name type="scientific">Ligilactobacillus salivarius</name>
    <dbReference type="NCBI Taxonomy" id="1624"/>
    <lineage>
        <taxon>Bacteria</taxon>
        <taxon>Bacillati</taxon>
        <taxon>Bacillota</taxon>
        <taxon>Bacilli</taxon>
        <taxon>Lactobacillales</taxon>
        <taxon>Lactobacillaceae</taxon>
        <taxon>Ligilactobacillus</taxon>
    </lineage>
</organism>
<keyword evidence="7 8" id="KW-0472">Membrane</keyword>
<keyword evidence="5 9" id="KW-0812">Transmembrane</keyword>
<dbReference type="GO" id="GO:0015225">
    <property type="term" value="F:biotin transmembrane transporter activity"/>
    <property type="evidence" value="ECO:0007669"/>
    <property type="project" value="UniProtKB-UniRule"/>
</dbReference>
<accession>A0A089RTD5</accession>
<dbReference type="Proteomes" id="UP000195378">
    <property type="component" value="Chromosome"/>
</dbReference>
<evidence type="ECO:0000256" key="8">
    <source>
        <dbReference type="PIRNR" id="PIRNR016661"/>
    </source>
</evidence>
<keyword evidence="4 8" id="KW-1003">Cell membrane</keyword>
<feature type="transmembrane region" description="Helical" evidence="9">
    <location>
        <begin position="78"/>
        <end position="103"/>
    </location>
</feature>
<feature type="transmembrane region" description="Helical" evidence="9">
    <location>
        <begin position="53"/>
        <end position="72"/>
    </location>
</feature>
<evidence type="ECO:0000313" key="14">
    <source>
        <dbReference type="Proteomes" id="UP000195378"/>
    </source>
</evidence>
<keyword evidence="3 8" id="KW-0813">Transport</keyword>
<name>A0A089RTD5_9LACO</name>